<name>A0A0A8Y8L0_ARUDO</name>
<sequence>MIYMKKWDFYHILYHIPVYLHEEKMTAGNGPFLPLKLRDLMFCFRIIIIKHESCD</sequence>
<evidence type="ECO:0000313" key="1">
    <source>
        <dbReference type="EMBL" id="JAD21583.1"/>
    </source>
</evidence>
<organism evidence="1">
    <name type="scientific">Arundo donax</name>
    <name type="common">Giant reed</name>
    <name type="synonym">Donax arundinaceus</name>
    <dbReference type="NCBI Taxonomy" id="35708"/>
    <lineage>
        <taxon>Eukaryota</taxon>
        <taxon>Viridiplantae</taxon>
        <taxon>Streptophyta</taxon>
        <taxon>Embryophyta</taxon>
        <taxon>Tracheophyta</taxon>
        <taxon>Spermatophyta</taxon>
        <taxon>Magnoliopsida</taxon>
        <taxon>Liliopsida</taxon>
        <taxon>Poales</taxon>
        <taxon>Poaceae</taxon>
        <taxon>PACMAD clade</taxon>
        <taxon>Arundinoideae</taxon>
        <taxon>Arundineae</taxon>
        <taxon>Arundo</taxon>
    </lineage>
</organism>
<reference evidence="1" key="2">
    <citation type="journal article" date="2015" name="Data Brief">
        <title>Shoot transcriptome of the giant reed, Arundo donax.</title>
        <authorList>
            <person name="Barrero R.A."/>
            <person name="Guerrero F.D."/>
            <person name="Moolhuijzen P."/>
            <person name="Goolsby J.A."/>
            <person name="Tidwell J."/>
            <person name="Bellgard S.E."/>
            <person name="Bellgard M.I."/>
        </authorList>
    </citation>
    <scope>NUCLEOTIDE SEQUENCE</scope>
    <source>
        <tissue evidence="1">Shoot tissue taken approximately 20 cm above the soil surface</tissue>
    </source>
</reference>
<dbReference type="AlphaFoldDB" id="A0A0A8Y8L0"/>
<accession>A0A0A8Y8L0</accession>
<protein>
    <submittedName>
        <fullName evidence="1">Uncharacterized protein</fullName>
    </submittedName>
</protein>
<proteinExistence type="predicted"/>
<reference evidence="1" key="1">
    <citation type="submission" date="2014-09" db="EMBL/GenBank/DDBJ databases">
        <authorList>
            <person name="Magalhaes I.L.F."/>
            <person name="Oliveira U."/>
            <person name="Santos F.R."/>
            <person name="Vidigal T.H.D.A."/>
            <person name="Brescovit A.D."/>
            <person name="Santos A.J."/>
        </authorList>
    </citation>
    <scope>NUCLEOTIDE SEQUENCE</scope>
    <source>
        <tissue evidence="1">Shoot tissue taken approximately 20 cm above the soil surface</tissue>
    </source>
</reference>
<dbReference type="EMBL" id="GBRH01276312">
    <property type="protein sequence ID" value="JAD21583.1"/>
    <property type="molecule type" value="Transcribed_RNA"/>
</dbReference>